<evidence type="ECO:0000313" key="2">
    <source>
        <dbReference type="EMBL" id="MCP2264640.1"/>
    </source>
</evidence>
<keyword evidence="3" id="KW-1185">Reference proteome</keyword>
<feature type="domain" description="Ribosomal RNA large subunit methyltransferase K/L-like methyltransferase" evidence="1">
    <location>
        <begin position="44"/>
        <end position="95"/>
    </location>
</feature>
<dbReference type="Proteomes" id="UP001139493">
    <property type="component" value="Unassembled WGS sequence"/>
</dbReference>
<evidence type="ECO:0000259" key="1">
    <source>
        <dbReference type="Pfam" id="PF01170"/>
    </source>
</evidence>
<comment type="caution">
    <text evidence="2">The sequence shown here is derived from an EMBL/GenBank/DDBJ whole genome shotgun (WGS) entry which is preliminary data.</text>
</comment>
<dbReference type="SUPFAM" id="SSF53335">
    <property type="entry name" value="S-adenosyl-L-methionine-dependent methyltransferases"/>
    <property type="match status" value="1"/>
</dbReference>
<dbReference type="RefSeq" id="WP_253835243.1">
    <property type="nucleotide sequence ID" value="NZ_JAMTCS010000005.1"/>
</dbReference>
<gene>
    <name evidence="2" type="ORF">APR03_001978</name>
</gene>
<name>A0A9X2G070_9MICO</name>
<dbReference type="GO" id="GO:0032259">
    <property type="term" value="P:methylation"/>
    <property type="evidence" value="ECO:0007669"/>
    <property type="project" value="UniProtKB-KW"/>
</dbReference>
<dbReference type="Pfam" id="PF01170">
    <property type="entry name" value="UPF0020"/>
    <property type="match status" value="1"/>
</dbReference>
<accession>A0A9X2G070</accession>
<reference evidence="2" key="1">
    <citation type="submission" date="2022-06" db="EMBL/GenBank/DDBJ databases">
        <title>Genomic Encyclopedia of Archaeal and Bacterial Type Strains, Phase II (KMG-II): from individual species to whole genera.</title>
        <authorList>
            <person name="Goeker M."/>
        </authorList>
    </citation>
    <scope>NUCLEOTIDE SEQUENCE</scope>
    <source>
        <strain evidence="2">DSM 26652</strain>
    </source>
</reference>
<dbReference type="GO" id="GO:0008168">
    <property type="term" value="F:methyltransferase activity"/>
    <property type="evidence" value="ECO:0007669"/>
    <property type="project" value="UniProtKB-KW"/>
</dbReference>
<proteinExistence type="predicted"/>
<keyword evidence="2" id="KW-0489">Methyltransferase</keyword>
<evidence type="ECO:0000313" key="3">
    <source>
        <dbReference type="Proteomes" id="UP001139493"/>
    </source>
</evidence>
<organism evidence="2 3">
    <name type="scientific">Promicromonospora thailandica</name>
    <dbReference type="NCBI Taxonomy" id="765201"/>
    <lineage>
        <taxon>Bacteria</taxon>
        <taxon>Bacillati</taxon>
        <taxon>Actinomycetota</taxon>
        <taxon>Actinomycetes</taxon>
        <taxon>Micrococcales</taxon>
        <taxon>Promicromonosporaceae</taxon>
        <taxon>Promicromonospora</taxon>
    </lineage>
</organism>
<dbReference type="AlphaFoldDB" id="A0A9X2G070"/>
<dbReference type="InterPro" id="IPR029063">
    <property type="entry name" value="SAM-dependent_MTases_sf"/>
</dbReference>
<dbReference type="EMBL" id="JAMTCS010000005">
    <property type="protein sequence ID" value="MCP2264640.1"/>
    <property type="molecule type" value="Genomic_DNA"/>
</dbReference>
<keyword evidence="2" id="KW-0808">Transferase</keyword>
<dbReference type="InterPro" id="IPR000241">
    <property type="entry name" value="RlmKL-like_Mtase"/>
</dbReference>
<protein>
    <submittedName>
        <fullName evidence="2">RNA methylase family UPF0020</fullName>
    </submittedName>
</protein>
<sequence length="387" mass="42987">MTVTLDQLDDRQLAKQISAFGAEMPYRKAPYNSRAWGNSLHSLCSYQGKLKPSIAYWLVSTFTQPGDLIMDPLAGVGTIPFEAALLGRRSIANDLSPLAATVSKAKVAPPTLSEALAAVDGLADAMSEVRLSKSDQDAADFGLNATVRDYYHPDTLDEVLKARRVFLEGKLTAVGADFVWASLLHVLHGNRPYALSRTSHPITPFSPKGPFEYRGVIDRTRTRIERALATPLPAEFVPGRGIHGDFRQLPSAVDDLAQVDAIITSPPFLGMRFDRPNWLRLWFCGWTAEDFHVRSLGFLERQQTKSFDYYKDFYDVSAKLLRPDGLLVIHVGSGTKDRLVDGLRDLGTSQFRLVGETVEDVAALERHGLTDKGSRTTSHHLLFFRRD</sequence>
<dbReference type="Gene3D" id="3.40.50.150">
    <property type="entry name" value="Vaccinia Virus protein VP39"/>
    <property type="match status" value="2"/>
</dbReference>